<feature type="compositionally biased region" description="Gly residues" evidence="2">
    <location>
        <begin position="10"/>
        <end position="23"/>
    </location>
</feature>
<dbReference type="SUPFAM" id="SSF101801">
    <property type="entry name" value="Surface presentation of antigens (SPOA)"/>
    <property type="match status" value="1"/>
</dbReference>
<dbReference type="GO" id="GO:0009425">
    <property type="term" value="C:bacterial-type flagellum basal body"/>
    <property type="evidence" value="ECO:0007669"/>
    <property type="project" value="InterPro"/>
</dbReference>
<dbReference type="AlphaFoldDB" id="A0AAU8AKW6"/>
<dbReference type="RefSeq" id="WP_353473615.1">
    <property type="nucleotide sequence ID" value="NZ_CP123384.1"/>
</dbReference>
<name>A0AAU8AKW6_9RHOB</name>
<accession>A0AAU8AKW6</accession>
<keyword evidence="4" id="KW-0969">Cilium</keyword>
<dbReference type="GO" id="GO:0006935">
    <property type="term" value="P:chemotaxis"/>
    <property type="evidence" value="ECO:0007669"/>
    <property type="project" value="InterPro"/>
</dbReference>
<feature type="region of interest" description="Disordered" evidence="2">
    <location>
        <begin position="1"/>
        <end position="25"/>
    </location>
</feature>
<keyword evidence="4" id="KW-0966">Cell projection</keyword>
<dbReference type="InterPro" id="IPR001543">
    <property type="entry name" value="FliN-like_C"/>
</dbReference>
<dbReference type="Gene3D" id="2.30.330.10">
    <property type="entry name" value="SpoA-like"/>
    <property type="match status" value="1"/>
</dbReference>
<dbReference type="GO" id="GO:0003774">
    <property type="term" value="F:cytoskeletal motor activity"/>
    <property type="evidence" value="ECO:0007669"/>
    <property type="project" value="InterPro"/>
</dbReference>
<dbReference type="EMBL" id="CP123384">
    <property type="protein sequence ID" value="XCC94787.1"/>
    <property type="molecule type" value="Genomic_DNA"/>
</dbReference>
<dbReference type="Pfam" id="PF01052">
    <property type="entry name" value="FliMN_C"/>
    <property type="match status" value="1"/>
</dbReference>
<proteinExistence type="inferred from homology"/>
<evidence type="ECO:0000256" key="1">
    <source>
        <dbReference type="ARBA" id="ARBA00009226"/>
    </source>
</evidence>
<comment type="similarity">
    <text evidence="1">Belongs to the FliN/MopA/SpaO family.</text>
</comment>
<dbReference type="InterPro" id="IPR036429">
    <property type="entry name" value="SpoA-like_sf"/>
</dbReference>
<evidence type="ECO:0000259" key="3">
    <source>
        <dbReference type="Pfam" id="PF01052"/>
    </source>
</evidence>
<keyword evidence="4" id="KW-0282">Flagellum</keyword>
<dbReference type="InterPro" id="IPR001172">
    <property type="entry name" value="FliN_T3SS_HrcQb"/>
</dbReference>
<reference evidence="4" key="1">
    <citation type="submission" date="2023-02" db="EMBL/GenBank/DDBJ databases">
        <title>Description and genomic characterization of Salipiger bruguierae sp. nov., isolated from the sediment of mangrove plant Bruguiera sexangula.</title>
        <authorList>
            <person name="Long M."/>
        </authorList>
    </citation>
    <scope>NUCLEOTIDE SEQUENCE</scope>
    <source>
        <strain evidence="4">H15</strain>
    </source>
</reference>
<evidence type="ECO:0000256" key="2">
    <source>
        <dbReference type="SAM" id="MobiDB-lite"/>
    </source>
</evidence>
<feature type="domain" description="Flagellar motor switch protein FliN-like C-terminal" evidence="3">
    <location>
        <begin position="30"/>
        <end position="101"/>
    </location>
</feature>
<evidence type="ECO:0000313" key="4">
    <source>
        <dbReference type="EMBL" id="XCC94787.1"/>
    </source>
</evidence>
<dbReference type="GO" id="GO:0071973">
    <property type="term" value="P:bacterial-type flagellum-dependent cell motility"/>
    <property type="evidence" value="ECO:0007669"/>
    <property type="project" value="InterPro"/>
</dbReference>
<organism evidence="4">
    <name type="scientific">Alloyangia sp. H15</name>
    <dbReference type="NCBI Taxonomy" id="3029062"/>
    <lineage>
        <taxon>Bacteria</taxon>
        <taxon>Pseudomonadati</taxon>
        <taxon>Pseudomonadota</taxon>
        <taxon>Alphaproteobacteria</taxon>
        <taxon>Rhodobacterales</taxon>
        <taxon>Roseobacteraceae</taxon>
        <taxon>Alloyangia</taxon>
    </lineage>
</organism>
<sequence length="107" mass="10977">MDEIAEGPGALPGEGGAGRGGRSPGAAFTSVPIEITVSVGRARPLVRELLTLGEGSVLTLDRRLEDPVELFVGDKLIGTGALEVTGEGENAQLAVRLLEVMDIQSPG</sequence>
<protein>
    <submittedName>
        <fullName evidence="4">FliM/FliN family flagellar motor switch protein</fullName>
    </submittedName>
</protein>
<gene>
    <name evidence="4" type="ORF">PVT71_06125</name>
</gene>
<dbReference type="PRINTS" id="PR00956">
    <property type="entry name" value="FLGMOTORFLIN"/>
</dbReference>